<keyword evidence="3" id="KW-0804">Transcription</keyword>
<dbReference type="InterPro" id="IPR011711">
    <property type="entry name" value="GntR_C"/>
</dbReference>
<reference evidence="5" key="2">
    <citation type="submission" date="2023-01" db="EMBL/GenBank/DDBJ databases">
        <authorList>
            <person name="Sun Q."/>
            <person name="Evtushenko L."/>
        </authorList>
    </citation>
    <scope>NUCLEOTIDE SEQUENCE</scope>
    <source>
        <strain evidence="5">VKM Ac-1958</strain>
    </source>
</reference>
<dbReference type="SUPFAM" id="SSF48008">
    <property type="entry name" value="GntR ligand-binding domain-like"/>
    <property type="match status" value="1"/>
</dbReference>
<dbReference type="SUPFAM" id="SSF46785">
    <property type="entry name" value="Winged helix' DNA-binding domain"/>
    <property type="match status" value="1"/>
</dbReference>
<sequence>MNGGARVADTSSARYRARIGSGLYAHVVDVLGQEIIDGVIEPGTIVYADQLCDRLGVSRSVVREGIRTLSSMGLVEARPQVGTRVLPPSSWDLLNPYVVKWRGQGPTYALQMKQLLELRLGIEHAAAGLAAQRISAESAAEILERAQIMQQAFLDHDARKFFEMDAGFHRLLLEGTDNAVMAQLADTIGATLDARGHDTRPGMHDITAESVANHIRLAEALVARDVNSAQEMALTLVQRTLEEFEEVSARYGV</sequence>
<dbReference type="Pfam" id="PF00392">
    <property type="entry name" value="GntR"/>
    <property type="match status" value="1"/>
</dbReference>
<organism evidence="5 6">
    <name type="scientific">Microbacterium keratanolyticum</name>
    <dbReference type="NCBI Taxonomy" id="67574"/>
    <lineage>
        <taxon>Bacteria</taxon>
        <taxon>Bacillati</taxon>
        <taxon>Actinomycetota</taxon>
        <taxon>Actinomycetes</taxon>
        <taxon>Micrococcales</taxon>
        <taxon>Microbacteriaceae</taxon>
        <taxon>Microbacterium</taxon>
    </lineage>
</organism>
<evidence type="ECO:0000313" key="6">
    <source>
        <dbReference type="Proteomes" id="UP001142325"/>
    </source>
</evidence>
<keyword evidence="1" id="KW-0805">Transcription regulation</keyword>
<feature type="domain" description="HTH gntR-type" evidence="4">
    <location>
        <begin position="21"/>
        <end position="88"/>
    </location>
</feature>
<evidence type="ECO:0000259" key="4">
    <source>
        <dbReference type="PROSITE" id="PS50949"/>
    </source>
</evidence>
<dbReference type="InterPro" id="IPR036390">
    <property type="entry name" value="WH_DNA-bd_sf"/>
</dbReference>
<protein>
    <submittedName>
        <fullName evidence="5">Transcriptional regulator</fullName>
    </submittedName>
</protein>
<dbReference type="CDD" id="cd07377">
    <property type="entry name" value="WHTH_GntR"/>
    <property type="match status" value="1"/>
</dbReference>
<dbReference type="SMART" id="SM00895">
    <property type="entry name" value="FCD"/>
    <property type="match status" value="1"/>
</dbReference>
<dbReference type="Proteomes" id="UP001142325">
    <property type="component" value="Unassembled WGS sequence"/>
</dbReference>
<keyword evidence="6" id="KW-1185">Reference proteome</keyword>
<dbReference type="PANTHER" id="PTHR43537">
    <property type="entry name" value="TRANSCRIPTIONAL REGULATOR, GNTR FAMILY"/>
    <property type="match status" value="1"/>
</dbReference>
<evidence type="ECO:0000256" key="1">
    <source>
        <dbReference type="ARBA" id="ARBA00023015"/>
    </source>
</evidence>
<evidence type="ECO:0000256" key="2">
    <source>
        <dbReference type="ARBA" id="ARBA00023125"/>
    </source>
</evidence>
<keyword evidence="2" id="KW-0238">DNA-binding</keyword>
<dbReference type="InterPro" id="IPR036388">
    <property type="entry name" value="WH-like_DNA-bd_sf"/>
</dbReference>
<dbReference type="PANTHER" id="PTHR43537:SF44">
    <property type="entry name" value="GNTR FAMILY REGULATORY PROTEIN"/>
    <property type="match status" value="1"/>
</dbReference>
<dbReference type="PROSITE" id="PS50949">
    <property type="entry name" value="HTH_GNTR"/>
    <property type="match status" value="1"/>
</dbReference>
<name>A0A9W6HTT0_9MICO</name>
<dbReference type="InterPro" id="IPR000524">
    <property type="entry name" value="Tscrpt_reg_HTH_GntR"/>
</dbReference>
<dbReference type="EMBL" id="BSET01000001">
    <property type="protein sequence ID" value="GLK01860.1"/>
    <property type="molecule type" value="Genomic_DNA"/>
</dbReference>
<evidence type="ECO:0000256" key="3">
    <source>
        <dbReference type="ARBA" id="ARBA00023163"/>
    </source>
</evidence>
<proteinExistence type="predicted"/>
<comment type="caution">
    <text evidence="5">The sequence shown here is derived from an EMBL/GenBank/DDBJ whole genome shotgun (WGS) entry which is preliminary data.</text>
</comment>
<dbReference type="GO" id="GO:0003677">
    <property type="term" value="F:DNA binding"/>
    <property type="evidence" value="ECO:0007669"/>
    <property type="project" value="UniProtKB-KW"/>
</dbReference>
<dbReference type="Pfam" id="PF07729">
    <property type="entry name" value="FCD"/>
    <property type="match status" value="1"/>
</dbReference>
<dbReference type="GO" id="GO:0003700">
    <property type="term" value="F:DNA-binding transcription factor activity"/>
    <property type="evidence" value="ECO:0007669"/>
    <property type="project" value="InterPro"/>
</dbReference>
<gene>
    <name evidence="5" type="ORF">GCM10017596_15750</name>
</gene>
<evidence type="ECO:0000313" key="5">
    <source>
        <dbReference type="EMBL" id="GLK01860.1"/>
    </source>
</evidence>
<dbReference type="AlphaFoldDB" id="A0A9W6HTT0"/>
<dbReference type="SMART" id="SM00345">
    <property type="entry name" value="HTH_GNTR"/>
    <property type="match status" value="1"/>
</dbReference>
<dbReference type="Gene3D" id="1.20.120.530">
    <property type="entry name" value="GntR ligand-binding domain-like"/>
    <property type="match status" value="1"/>
</dbReference>
<dbReference type="InterPro" id="IPR008920">
    <property type="entry name" value="TF_FadR/GntR_C"/>
</dbReference>
<reference evidence="5" key="1">
    <citation type="journal article" date="2014" name="Int. J. Syst. Evol. Microbiol.">
        <title>Complete genome sequence of Corynebacterium casei LMG S-19264T (=DSM 44701T), isolated from a smear-ripened cheese.</title>
        <authorList>
            <consortium name="US DOE Joint Genome Institute (JGI-PGF)"/>
            <person name="Walter F."/>
            <person name="Albersmeier A."/>
            <person name="Kalinowski J."/>
            <person name="Ruckert C."/>
        </authorList>
    </citation>
    <scope>NUCLEOTIDE SEQUENCE</scope>
    <source>
        <strain evidence="5">VKM Ac-1958</strain>
    </source>
</reference>
<accession>A0A9W6HTT0</accession>
<dbReference type="Gene3D" id="1.10.10.10">
    <property type="entry name" value="Winged helix-like DNA-binding domain superfamily/Winged helix DNA-binding domain"/>
    <property type="match status" value="1"/>
</dbReference>